<keyword evidence="4" id="KW-1185">Reference proteome</keyword>
<dbReference type="Pfam" id="PF00023">
    <property type="entry name" value="Ank"/>
    <property type="match status" value="1"/>
</dbReference>
<evidence type="ECO:0000313" key="3">
    <source>
        <dbReference type="EMBL" id="KAH3717194.1"/>
    </source>
</evidence>
<dbReference type="PANTHER" id="PTHR46464">
    <property type="entry name" value="ANK_REP_REGION DOMAIN-CONTAINING PROTEIN"/>
    <property type="match status" value="1"/>
</dbReference>
<feature type="repeat" description="ANK" evidence="1">
    <location>
        <begin position="680"/>
        <end position="712"/>
    </location>
</feature>
<dbReference type="SUPFAM" id="SSF48403">
    <property type="entry name" value="Ankyrin repeat"/>
    <property type="match status" value="1"/>
</dbReference>
<dbReference type="PANTHER" id="PTHR46464:SF1">
    <property type="entry name" value="ANKYRIN AND ARMADILLO REPEAT-CONTAINING PROTEIN"/>
    <property type="match status" value="1"/>
</dbReference>
<dbReference type="InterPro" id="IPR011989">
    <property type="entry name" value="ARM-like"/>
</dbReference>
<gene>
    <name evidence="3" type="ORF">DPMN_059975</name>
</gene>
<evidence type="ECO:0000256" key="1">
    <source>
        <dbReference type="PROSITE-ProRule" id="PRU00023"/>
    </source>
</evidence>
<dbReference type="Proteomes" id="UP000828390">
    <property type="component" value="Unassembled WGS sequence"/>
</dbReference>
<dbReference type="SMART" id="SM00185">
    <property type="entry name" value="ARM"/>
    <property type="match status" value="6"/>
</dbReference>
<keyword evidence="1" id="KW-0040">ANK repeat</keyword>
<dbReference type="InterPro" id="IPR002110">
    <property type="entry name" value="Ankyrin_rpt"/>
</dbReference>
<dbReference type="PROSITE" id="PS50176">
    <property type="entry name" value="ARM_REPEAT"/>
    <property type="match status" value="3"/>
</dbReference>
<dbReference type="Gene3D" id="1.25.40.20">
    <property type="entry name" value="Ankyrin repeat-containing domain"/>
    <property type="match status" value="1"/>
</dbReference>
<dbReference type="AlphaFoldDB" id="A0A9D4C546"/>
<evidence type="ECO:0000256" key="2">
    <source>
        <dbReference type="PROSITE-ProRule" id="PRU00259"/>
    </source>
</evidence>
<reference evidence="3" key="1">
    <citation type="journal article" date="2019" name="bioRxiv">
        <title>The Genome of the Zebra Mussel, Dreissena polymorpha: A Resource for Invasive Species Research.</title>
        <authorList>
            <person name="McCartney M.A."/>
            <person name="Auch B."/>
            <person name="Kono T."/>
            <person name="Mallez S."/>
            <person name="Zhang Y."/>
            <person name="Obille A."/>
            <person name="Becker A."/>
            <person name="Abrahante J.E."/>
            <person name="Garbe J."/>
            <person name="Badalamenti J.P."/>
            <person name="Herman A."/>
            <person name="Mangelson H."/>
            <person name="Liachko I."/>
            <person name="Sullivan S."/>
            <person name="Sone E.D."/>
            <person name="Koren S."/>
            <person name="Silverstein K.A.T."/>
            <person name="Beckman K.B."/>
            <person name="Gohl D.M."/>
        </authorList>
    </citation>
    <scope>NUCLEOTIDE SEQUENCE</scope>
    <source>
        <strain evidence="3">Duluth1</strain>
        <tissue evidence="3">Whole animal</tissue>
    </source>
</reference>
<organism evidence="3 4">
    <name type="scientific">Dreissena polymorpha</name>
    <name type="common">Zebra mussel</name>
    <name type="synonym">Mytilus polymorpha</name>
    <dbReference type="NCBI Taxonomy" id="45954"/>
    <lineage>
        <taxon>Eukaryota</taxon>
        <taxon>Metazoa</taxon>
        <taxon>Spiralia</taxon>
        <taxon>Lophotrochozoa</taxon>
        <taxon>Mollusca</taxon>
        <taxon>Bivalvia</taxon>
        <taxon>Autobranchia</taxon>
        <taxon>Heteroconchia</taxon>
        <taxon>Euheterodonta</taxon>
        <taxon>Imparidentia</taxon>
        <taxon>Neoheterodontei</taxon>
        <taxon>Myida</taxon>
        <taxon>Dreissenoidea</taxon>
        <taxon>Dreissenidae</taxon>
        <taxon>Dreissena</taxon>
    </lineage>
</organism>
<proteinExistence type="predicted"/>
<comment type="caution">
    <text evidence="3">The sequence shown here is derived from an EMBL/GenBank/DDBJ whole genome shotgun (WGS) entry which is preliminary data.</text>
</comment>
<feature type="repeat" description="ANK" evidence="1">
    <location>
        <begin position="551"/>
        <end position="583"/>
    </location>
</feature>
<dbReference type="SMART" id="SM00248">
    <property type="entry name" value="ANK"/>
    <property type="match status" value="7"/>
</dbReference>
<accession>A0A9D4C546</accession>
<dbReference type="SUPFAM" id="SSF48371">
    <property type="entry name" value="ARM repeat"/>
    <property type="match status" value="1"/>
</dbReference>
<dbReference type="InterPro" id="IPR016024">
    <property type="entry name" value="ARM-type_fold"/>
</dbReference>
<dbReference type="Pfam" id="PF12796">
    <property type="entry name" value="Ank_2"/>
    <property type="match status" value="1"/>
</dbReference>
<dbReference type="Pfam" id="PF00514">
    <property type="entry name" value="Arm"/>
    <property type="match status" value="2"/>
</dbReference>
<reference evidence="3" key="2">
    <citation type="submission" date="2020-11" db="EMBL/GenBank/DDBJ databases">
        <authorList>
            <person name="McCartney M.A."/>
            <person name="Auch B."/>
            <person name="Kono T."/>
            <person name="Mallez S."/>
            <person name="Becker A."/>
            <person name="Gohl D.M."/>
            <person name="Silverstein K.A.T."/>
            <person name="Koren S."/>
            <person name="Bechman K.B."/>
            <person name="Herman A."/>
            <person name="Abrahante J.E."/>
            <person name="Garbe J."/>
        </authorList>
    </citation>
    <scope>NUCLEOTIDE SEQUENCE</scope>
    <source>
        <strain evidence="3">Duluth1</strain>
        <tissue evidence="3">Whole animal</tissue>
    </source>
</reference>
<feature type="non-terminal residue" evidence="3">
    <location>
        <position position="1056"/>
    </location>
</feature>
<protein>
    <submittedName>
        <fullName evidence="3">Uncharacterized protein</fullName>
    </submittedName>
</protein>
<dbReference type="PROSITE" id="PS50297">
    <property type="entry name" value="ANK_REP_REGION"/>
    <property type="match status" value="1"/>
</dbReference>
<dbReference type="EMBL" id="JAIWYP010000013">
    <property type="protein sequence ID" value="KAH3717194.1"/>
    <property type="molecule type" value="Genomic_DNA"/>
</dbReference>
<sequence>MAAPGTEPDKTEEQLQAISIARNAVNYIEKFERYDCQENLAFMQTHWMLSTEDFRYPTDPPMGLISNINPQNSNTCVILIPEEDHTPPLDYRELHQIVRELTMGLYVLNQTPTLSLEANFDQSTTCQLPPAYQDTRIGQIMISVDYMMKCLWHGCYFPKDKRTKFSEKWRSSLDVNANGKPETKKTLITEFLNCGLQDITKDPDYATAYDKLPVESSGDTEMAEERRFFMSHADDLTVQMTLFQKHVTHYKDMFVMDSDWVVSSVVKVLDDRLDALSYERLNSRLQLHEQLIMENLDKKAEIRRQLYLLKVIGYMTPFLIGMKKRMKIPDINRLLPNLTEAPKPPNPHQEAFMRHISMLNNGDECRTERELPPLMLSSDFKCKNFYFGNHYFHLHGGIMIDLDTDQLTEDDKYSGSYEKTMKEASTYLAKLLTLENTMLEHYKVPTTVIDGKSYYVMCLDFETFYPTNPQKPLWVKVYHEELNKLKPKKLPVSDIHLHEQFKKYFGYKKAIKCKTPYNGLKECAKRGLVAMFFALTRKMMQASRLGKQDEHGLSLLHYAAMNNHPQIIAILLIQSMDVNVRRNNIMGTGSRAASAKDNREMVMVTPQPGSLGPTAIHVAARCGALDTVACLLANYANILATDQDGWAPIHHAAFFDHYPVVRLMIRKNKGLMELVTKNDLRSTPILLAASSGGLSVLKGLISSGADYRRLDGEGNGIVSLAALRFHTNVLEYLIEWNNPDVHVWQILVGMLKSNDQKKKDSSVKCLEVLSTSKPDHWKSILEAEGVPALVDLLKIDNEELQCVAASVLCNISEQTEVRQALTKCKAGPILIKLLSSPVDDVQSRASIILSDLACVEGNQELIAQENGITPLVALLESELEDVLVNAVNAIRVLCENNRTNKTLVAEAQGLEPLVEFLTVDSAILQAATAATIAAVASGHEENQNILLDEGAAKPLVDLIKGRNVRVQVKAANALESMATNNARCQKAFLDLDAPKVLLKLLKNISEEVREQGACALWSLSGGTKGTNTQQKYIAEITGITLIHQMLLESTEKLLTV</sequence>
<dbReference type="InterPro" id="IPR043379">
    <property type="entry name" value="ANKAR"/>
</dbReference>
<feature type="repeat" description="ANK" evidence="1">
    <location>
        <begin position="611"/>
        <end position="643"/>
    </location>
</feature>
<feature type="repeat" description="ARM" evidence="2">
    <location>
        <begin position="825"/>
        <end position="867"/>
    </location>
</feature>
<dbReference type="Gene3D" id="1.25.10.10">
    <property type="entry name" value="Leucine-rich Repeat Variant"/>
    <property type="match status" value="2"/>
</dbReference>
<dbReference type="InterPro" id="IPR036770">
    <property type="entry name" value="Ankyrin_rpt-contain_sf"/>
</dbReference>
<feature type="repeat" description="ARM" evidence="2">
    <location>
        <begin position="866"/>
        <end position="908"/>
    </location>
</feature>
<name>A0A9D4C546_DREPO</name>
<evidence type="ECO:0000313" key="4">
    <source>
        <dbReference type="Proteomes" id="UP000828390"/>
    </source>
</evidence>
<dbReference type="PROSITE" id="PS50088">
    <property type="entry name" value="ANK_REPEAT"/>
    <property type="match status" value="3"/>
</dbReference>
<dbReference type="InterPro" id="IPR000225">
    <property type="entry name" value="Armadillo"/>
</dbReference>
<feature type="repeat" description="ARM" evidence="2">
    <location>
        <begin position="784"/>
        <end position="821"/>
    </location>
</feature>